<dbReference type="EC" id="3.6.4.13" evidence="1"/>
<proteinExistence type="predicted"/>
<reference evidence="10" key="3">
    <citation type="submission" date="2020-12" db="UniProtKB">
        <authorList>
            <consortium name="EnsemblPlants"/>
        </authorList>
    </citation>
    <scope>IDENTIFICATION</scope>
</reference>
<dbReference type="STRING" id="3218.A0A2K1KFZ3"/>
<dbReference type="Proteomes" id="UP000006727">
    <property type="component" value="Chromosome 6"/>
</dbReference>
<reference evidence="9 11" key="1">
    <citation type="journal article" date="2008" name="Science">
        <title>The Physcomitrella genome reveals evolutionary insights into the conquest of land by plants.</title>
        <authorList>
            <person name="Rensing S."/>
            <person name="Lang D."/>
            <person name="Zimmer A."/>
            <person name="Terry A."/>
            <person name="Salamov A."/>
            <person name="Shapiro H."/>
            <person name="Nishiyama T."/>
            <person name="Perroud P.-F."/>
            <person name="Lindquist E."/>
            <person name="Kamisugi Y."/>
            <person name="Tanahashi T."/>
            <person name="Sakakibara K."/>
            <person name="Fujita T."/>
            <person name="Oishi K."/>
            <person name="Shin-I T."/>
            <person name="Kuroki Y."/>
            <person name="Toyoda A."/>
            <person name="Suzuki Y."/>
            <person name="Hashimoto A."/>
            <person name="Yamaguchi K."/>
            <person name="Sugano A."/>
            <person name="Kohara Y."/>
            <person name="Fujiyama A."/>
            <person name="Anterola A."/>
            <person name="Aoki S."/>
            <person name="Ashton N."/>
            <person name="Barbazuk W.B."/>
            <person name="Barker E."/>
            <person name="Bennetzen J."/>
            <person name="Bezanilla M."/>
            <person name="Blankenship R."/>
            <person name="Cho S.H."/>
            <person name="Dutcher S."/>
            <person name="Estelle M."/>
            <person name="Fawcett J.A."/>
            <person name="Gundlach H."/>
            <person name="Hanada K."/>
            <person name="Heyl A."/>
            <person name="Hicks K.A."/>
            <person name="Hugh J."/>
            <person name="Lohr M."/>
            <person name="Mayer K."/>
            <person name="Melkozernov A."/>
            <person name="Murata T."/>
            <person name="Nelson D."/>
            <person name="Pils B."/>
            <person name="Prigge M."/>
            <person name="Reiss B."/>
            <person name="Renner T."/>
            <person name="Rombauts S."/>
            <person name="Rushton P."/>
            <person name="Sanderfoot A."/>
            <person name="Schween G."/>
            <person name="Shiu S.-H."/>
            <person name="Stueber K."/>
            <person name="Theodoulou F.L."/>
            <person name="Tu H."/>
            <person name="Van de Peer Y."/>
            <person name="Verrier P.J."/>
            <person name="Waters E."/>
            <person name="Wood A."/>
            <person name="Yang L."/>
            <person name="Cove D."/>
            <person name="Cuming A."/>
            <person name="Hasebe M."/>
            <person name="Lucas S."/>
            <person name="Mishler D.B."/>
            <person name="Reski R."/>
            <person name="Grigoriev I."/>
            <person name="Quatrano R.S."/>
            <person name="Boore J.L."/>
        </authorList>
    </citation>
    <scope>NUCLEOTIDE SEQUENCE [LARGE SCALE GENOMIC DNA]</scope>
    <source>
        <strain evidence="10 11">cv. Gransden 2004</strain>
    </source>
</reference>
<name>A0A2K1KFZ3_PHYPA</name>
<dbReference type="EnsemblPlants" id="Pp3c6_17260V3.1">
    <property type="protein sequence ID" value="Pp3c6_17260V3.1"/>
    <property type="gene ID" value="Pp3c6_17260"/>
</dbReference>
<keyword evidence="2" id="KW-0547">Nucleotide-binding</keyword>
<dbReference type="Pfam" id="PF00270">
    <property type="entry name" value="DEAD"/>
    <property type="match status" value="1"/>
</dbReference>
<dbReference type="InterPro" id="IPR011545">
    <property type="entry name" value="DEAD/DEAH_box_helicase_dom"/>
</dbReference>
<dbReference type="SMART" id="SM00490">
    <property type="entry name" value="HELICc"/>
    <property type="match status" value="1"/>
</dbReference>
<dbReference type="GO" id="GO:0003729">
    <property type="term" value="F:mRNA binding"/>
    <property type="evidence" value="ECO:0000318"/>
    <property type="project" value="GO_Central"/>
</dbReference>
<dbReference type="OMA" id="RRFLHDC"/>
<evidence type="ECO:0000256" key="3">
    <source>
        <dbReference type="ARBA" id="ARBA00022801"/>
    </source>
</evidence>
<dbReference type="GO" id="GO:0016787">
    <property type="term" value="F:hydrolase activity"/>
    <property type="evidence" value="ECO:0007669"/>
    <property type="project" value="UniProtKB-KW"/>
</dbReference>
<keyword evidence="5" id="KW-0067">ATP-binding</keyword>
<dbReference type="InterPro" id="IPR044742">
    <property type="entry name" value="DEAD/DEAH_RhlB"/>
</dbReference>
<evidence type="ECO:0000256" key="2">
    <source>
        <dbReference type="ARBA" id="ARBA00022741"/>
    </source>
</evidence>
<dbReference type="InterPro" id="IPR014001">
    <property type="entry name" value="Helicase_ATP-bd"/>
</dbReference>
<dbReference type="Gene3D" id="3.40.50.300">
    <property type="entry name" value="P-loop containing nucleotide triphosphate hydrolases"/>
    <property type="match status" value="2"/>
</dbReference>
<dbReference type="PROSITE" id="PS51194">
    <property type="entry name" value="HELICASE_CTER"/>
    <property type="match status" value="1"/>
</dbReference>
<keyword evidence="4" id="KW-0347">Helicase</keyword>
<dbReference type="GO" id="GO:0005524">
    <property type="term" value="F:ATP binding"/>
    <property type="evidence" value="ECO:0007669"/>
    <property type="project" value="UniProtKB-KW"/>
</dbReference>
<dbReference type="PROSITE" id="PS51192">
    <property type="entry name" value="HELICASE_ATP_BIND_1"/>
    <property type="match status" value="1"/>
</dbReference>
<dbReference type="Gramene" id="Pp3c6_17260V3.1">
    <property type="protein sequence ID" value="Pp3c6_17260V3.1"/>
    <property type="gene ID" value="Pp3c6_17260"/>
</dbReference>
<keyword evidence="11" id="KW-1185">Reference proteome</keyword>
<dbReference type="InterPro" id="IPR027417">
    <property type="entry name" value="P-loop_NTPase"/>
</dbReference>
<gene>
    <name evidence="10" type="primary">LOC112283533</name>
    <name evidence="9" type="ORF">PHYPA_009079</name>
</gene>
<evidence type="ECO:0000256" key="5">
    <source>
        <dbReference type="ARBA" id="ARBA00022840"/>
    </source>
</evidence>
<reference evidence="9 11" key="2">
    <citation type="journal article" date="2018" name="Plant J.">
        <title>The Physcomitrella patens chromosome-scale assembly reveals moss genome structure and evolution.</title>
        <authorList>
            <person name="Lang D."/>
            <person name="Ullrich K.K."/>
            <person name="Murat F."/>
            <person name="Fuchs J."/>
            <person name="Jenkins J."/>
            <person name="Haas F.B."/>
            <person name="Piednoel M."/>
            <person name="Gundlach H."/>
            <person name="Van Bel M."/>
            <person name="Meyberg R."/>
            <person name="Vives C."/>
            <person name="Morata J."/>
            <person name="Symeonidi A."/>
            <person name="Hiss M."/>
            <person name="Muchero W."/>
            <person name="Kamisugi Y."/>
            <person name="Saleh O."/>
            <person name="Blanc G."/>
            <person name="Decker E.L."/>
            <person name="van Gessel N."/>
            <person name="Grimwood J."/>
            <person name="Hayes R.D."/>
            <person name="Graham S.W."/>
            <person name="Gunter L.E."/>
            <person name="McDaniel S.F."/>
            <person name="Hoernstein S.N.W."/>
            <person name="Larsson A."/>
            <person name="Li F.W."/>
            <person name="Perroud P.F."/>
            <person name="Phillips J."/>
            <person name="Ranjan P."/>
            <person name="Rokshar D.S."/>
            <person name="Rothfels C.J."/>
            <person name="Schneider L."/>
            <person name="Shu S."/>
            <person name="Stevenson D.W."/>
            <person name="Thummler F."/>
            <person name="Tillich M."/>
            <person name="Villarreal Aguilar J.C."/>
            <person name="Widiez T."/>
            <person name="Wong G.K."/>
            <person name="Wymore A."/>
            <person name="Zhang Y."/>
            <person name="Zimmer A.D."/>
            <person name="Quatrano R.S."/>
            <person name="Mayer K.F.X."/>
            <person name="Goodstein D."/>
            <person name="Casacuberta J.M."/>
            <person name="Vandepoele K."/>
            <person name="Reski R."/>
            <person name="Cuming A.C."/>
            <person name="Tuskan G.A."/>
            <person name="Maumus F."/>
            <person name="Salse J."/>
            <person name="Schmutz J."/>
            <person name="Rensing S.A."/>
        </authorList>
    </citation>
    <scope>NUCLEOTIDE SEQUENCE [LARGE SCALE GENOMIC DNA]</scope>
    <source>
        <strain evidence="10 11">cv. Gransden 2004</strain>
    </source>
</reference>
<evidence type="ECO:0000313" key="9">
    <source>
        <dbReference type="EMBL" id="PNR52704.1"/>
    </source>
</evidence>
<dbReference type="SUPFAM" id="SSF52540">
    <property type="entry name" value="P-loop containing nucleoside triphosphate hydrolases"/>
    <property type="match status" value="1"/>
</dbReference>
<evidence type="ECO:0000256" key="4">
    <source>
        <dbReference type="ARBA" id="ARBA00022806"/>
    </source>
</evidence>
<dbReference type="GeneID" id="112283533"/>
<accession>A0A2K1KFZ3</accession>
<evidence type="ECO:0000256" key="1">
    <source>
        <dbReference type="ARBA" id="ARBA00012552"/>
    </source>
</evidence>
<dbReference type="CDD" id="cd18787">
    <property type="entry name" value="SF2_C_DEAD"/>
    <property type="match status" value="1"/>
</dbReference>
<dbReference type="KEGG" id="ppp:112283533"/>
<dbReference type="Pfam" id="PF00271">
    <property type="entry name" value="Helicase_C"/>
    <property type="match status" value="1"/>
</dbReference>
<dbReference type="PANTHER" id="PTHR47963:SF10">
    <property type="entry name" value="ATP-DEPENDENT RNA HELICASE DDX6_DHH1"/>
    <property type="match status" value="1"/>
</dbReference>
<comment type="catalytic activity">
    <reaction evidence="6">
        <text>ATP + H2O = ADP + phosphate + H(+)</text>
        <dbReference type="Rhea" id="RHEA:13065"/>
        <dbReference type="ChEBI" id="CHEBI:15377"/>
        <dbReference type="ChEBI" id="CHEBI:15378"/>
        <dbReference type="ChEBI" id="CHEBI:30616"/>
        <dbReference type="ChEBI" id="CHEBI:43474"/>
        <dbReference type="ChEBI" id="CHEBI:456216"/>
        <dbReference type="EC" id="3.6.4.13"/>
    </reaction>
</comment>
<dbReference type="PANTHER" id="PTHR47963">
    <property type="entry name" value="DEAD-BOX ATP-DEPENDENT RNA HELICASE 47, MITOCHONDRIAL"/>
    <property type="match status" value="1"/>
</dbReference>
<dbReference type="EnsemblPlants" id="Pp3c6_17260V3.2">
    <property type="protein sequence ID" value="Pp3c6_17260V3.2"/>
    <property type="gene ID" value="Pp3c6_17260"/>
</dbReference>
<evidence type="ECO:0000313" key="11">
    <source>
        <dbReference type="Proteomes" id="UP000006727"/>
    </source>
</evidence>
<organism evidence="9">
    <name type="scientific">Physcomitrium patens</name>
    <name type="common">Spreading-leaved earth moss</name>
    <name type="synonym">Physcomitrella patens</name>
    <dbReference type="NCBI Taxonomy" id="3218"/>
    <lineage>
        <taxon>Eukaryota</taxon>
        <taxon>Viridiplantae</taxon>
        <taxon>Streptophyta</taxon>
        <taxon>Embryophyta</taxon>
        <taxon>Bryophyta</taxon>
        <taxon>Bryophytina</taxon>
        <taxon>Bryopsida</taxon>
        <taxon>Funariidae</taxon>
        <taxon>Funariales</taxon>
        <taxon>Funariaceae</taxon>
        <taxon>Physcomitrium</taxon>
    </lineage>
</organism>
<evidence type="ECO:0000259" key="8">
    <source>
        <dbReference type="PROSITE" id="PS51194"/>
    </source>
</evidence>
<dbReference type="GO" id="GO:0003724">
    <property type="term" value="F:RNA helicase activity"/>
    <property type="evidence" value="ECO:0000318"/>
    <property type="project" value="GO_Central"/>
</dbReference>
<dbReference type="FunCoup" id="A0A2K1KFZ3">
    <property type="interactions" value="426"/>
</dbReference>
<feature type="domain" description="Helicase ATP-binding" evidence="7">
    <location>
        <begin position="149"/>
        <end position="336"/>
    </location>
</feature>
<dbReference type="InterPro" id="IPR001650">
    <property type="entry name" value="Helicase_C-like"/>
</dbReference>
<dbReference type="RefSeq" id="XP_024378108.1">
    <property type="nucleotide sequence ID" value="XM_024522340.2"/>
</dbReference>
<dbReference type="Gramene" id="Pp3c6_17260V3.2">
    <property type="protein sequence ID" value="Pp3c6_17260V3.2"/>
    <property type="gene ID" value="Pp3c6_17260"/>
</dbReference>
<evidence type="ECO:0000313" key="10">
    <source>
        <dbReference type="EnsemblPlants" id="Pp3c6_17260V3.1"/>
    </source>
</evidence>
<dbReference type="SMART" id="SM00487">
    <property type="entry name" value="DEXDc"/>
    <property type="match status" value="1"/>
</dbReference>
<dbReference type="EMBL" id="ABEU02000006">
    <property type="protein sequence ID" value="PNR52704.1"/>
    <property type="molecule type" value="Genomic_DNA"/>
</dbReference>
<evidence type="ECO:0000259" key="7">
    <source>
        <dbReference type="PROSITE" id="PS51192"/>
    </source>
</evidence>
<sequence>MADMIGWTMLRASRTSLGFVAAPLLHFQKITHERAWKCVTVSTSARISISCNNFCKAGLSSLAQFERISSQQVRVLSSDSSFSPLVASGEKVEEDASGVGALEHEHNGGQEDGMSPLSKLCMNKVPEYVLRKAEEVGYSVPTLVQQEALPVLLSGRDCILHAQTGSGKTLAYLLPIFAKILPARAAVQAIVVVPTRELGMQVAKVARKLAGKGGSEEDGKAPKEKGTVMVMTLLEGGTNSRQKAWLKAEPPQIVVGTLERIARMIETKNLRTNAVNTIVIDEVDAMMGAAKEGGHLHKLLSEYTRPQQRQTILASATIPQHRRFLNDCIQNKWVKEDVMHIHVRPEDKMPSYLHHRYVVCEKDDRLPALLSLLQSDAPRAAIIFVNDQSEKAKRAGNTPTTITVADYIAKMKFSSDDALWEPLVLEEESHVNARAATLADFRDGRCLLVATELAARGLDLPEVSHVYNFEWPPSVTSYIHRAGRTGRQPITEELGTVTSFITPKELFVLRRLENEMMLKFEALKVQGTT</sequence>
<dbReference type="InterPro" id="IPR050547">
    <property type="entry name" value="DEAD_box_RNA_helicases"/>
</dbReference>
<dbReference type="CDD" id="cd00268">
    <property type="entry name" value="DEADc"/>
    <property type="match status" value="1"/>
</dbReference>
<dbReference type="OrthoDB" id="10256233at2759"/>
<dbReference type="PaxDb" id="3218-PP1S240_21V6.1"/>
<keyword evidence="3" id="KW-0378">Hydrolase</keyword>
<feature type="domain" description="Helicase C-terminal" evidence="8">
    <location>
        <begin position="365"/>
        <end position="529"/>
    </location>
</feature>
<evidence type="ECO:0000256" key="6">
    <source>
        <dbReference type="ARBA" id="ARBA00047984"/>
    </source>
</evidence>
<protein>
    <recommendedName>
        <fullName evidence="1">RNA helicase</fullName>
        <ecNumber evidence="1">3.6.4.13</ecNumber>
    </recommendedName>
</protein>
<dbReference type="AlphaFoldDB" id="A0A2K1KFZ3"/>